<dbReference type="Pfam" id="PF13243">
    <property type="entry name" value="SQHop_cyclase_C"/>
    <property type="match status" value="1"/>
</dbReference>
<accession>A0A0U4WIZ3</accession>
<gene>
    <name evidence="5" type="primary">sqhC_2</name>
    <name evidence="5" type="ORF">CB4_02694</name>
</gene>
<organism evidence="5 6">
    <name type="scientific">Aneurinibacillus soli</name>
    <dbReference type="NCBI Taxonomy" id="1500254"/>
    <lineage>
        <taxon>Bacteria</taxon>
        <taxon>Bacillati</taxon>
        <taxon>Bacillota</taxon>
        <taxon>Bacilli</taxon>
        <taxon>Bacillales</taxon>
        <taxon>Paenibacillaceae</taxon>
        <taxon>Aneurinibacillus group</taxon>
        <taxon>Aneurinibacillus</taxon>
    </lineage>
</organism>
<keyword evidence="4" id="KW-0413">Isomerase</keyword>
<dbReference type="EC" id="4.2.1.137" evidence="5"/>
<dbReference type="GO" id="GO:0005811">
    <property type="term" value="C:lipid droplet"/>
    <property type="evidence" value="ECO:0007669"/>
    <property type="project" value="InterPro"/>
</dbReference>
<dbReference type="NCBIfam" id="TIGR01787">
    <property type="entry name" value="squalene_cyclas"/>
    <property type="match status" value="1"/>
</dbReference>
<dbReference type="GO" id="GO:0016866">
    <property type="term" value="F:intramolecular transferase activity"/>
    <property type="evidence" value="ECO:0007669"/>
    <property type="project" value="InterPro"/>
</dbReference>
<dbReference type="Pfam" id="PF13249">
    <property type="entry name" value="SQHop_cyclase_N"/>
    <property type="match status" value="1"/>
</dbReference>
<dbReference type="PANTHER" id="PTHR11764:SF20">
    <property type="entry name" value="LANOSTEROL SYNTHASE"/>
    <property type="match status" value="1"/>
</dbReference>
<dbReference type="AlphaFoldDB" id="A0A0U4WIZ3"/>
<dbReference type="Proteomes" id="UP000217696">
    <property type="component" value="Chromosome"/>
</dbReference>
<evidence type="ECO:0000256" key="3">
    <source>
        <dbReference type="ARBA" id="ARBA00022737"/>
    </source>
</evidence>
<evidence type="ECO:0000313" key="6">
    <source>
        <dbReference type="Proteomes" id="UP000217696"/>
    </source>
</evidence>
<dbReference type="Gene3D" id="1.50.10.20">
    <property type="match status" value="2"/>
</dbReference>
<dbReference type="KEGG" id="asoc:CB4_02694"/>
<proteinExistence type="inferred from homology"/>
<dbReference type="PANTHER" id="PTHR11764">
    <property type="entry name" value="TERPENE CYCLASE/MUTASE FAMILY MEMBER"/>
    <property type="match status" value="1"/>
</dbReference>
<dbReference type="RefSeq" id="WP_096466269.1">
    <property type="nucleotide sequence ID" value="NZ_AP017312.1"/>
</dbReference>
<reference evidence="5 6" key="1">
    <citation type="submission" date="2015-12" db="EMBL/GenBank/DDBJ databases">
        <title>Genome sequence of Aneurinibacillus soli.</title>
        <authorList>
            <person name="Lee J.S."/>
            <person name="Lee K.C."/>
            <person name="Kim K.K."/>
            <person name="Lee B.W."/>
        </authorList>
    </citation>
    <scope>NUCLEOTIDE SEQUENCE [LARGE SCALE GENOMIC DNA]</scope>
    <source>
        <strain evidence="5 6">CB4</strain>
    </source>
</reference>
<dbReference type="InterPro" id="IPR002365">
    <property type="entry name" value="Terpene_synthase_CS"/>
</dbReference>
<evidence type="ECO:0000256" key="1">
    <source>
        <dbReference type="ARBA" id="ARBA00004999"/>
    </source>
</evidence>
<evidence type="ECO:0000256" key="2">
    <source>
        <dbReference type="ARBA" id="ARBA00009755"/>
    </source>
</evidence>
<dbReference type="UniPathway" id="UPA00337"/>
<dbReference type="InterPro" id="IPR008930">
    <property type="entry name" value="Terpenoid_cyclase/PrenylTrfase"/>
</dbReference>
<dbReference type="InterPro" id="IPR018333">
    <property type="entry name" value="Squalene_cyclase"/>
</dbReference>
<dbReference type="OrthoDB" id="9758578at2"/>
<dbReference type="PROSITE" id="PS01074">
    <property type="entry name" value="TERPENE_SYNTHASES"/>
    <property type="match status" value="1"/>
</dbReference>
<dbReference type="GO" id="GO:0016104">
    <property type="term" value="P:triterpenoid biosynthetic process"/>
    <property type="evidence" value="ECO:0007669"/>
    <property type="project" value="InterPro"/>
</dbReference>
<sequence>MNQVETEINRLITVVKNHQANDGSWRYCVEGSVMTDAYMIILLRTLNINNEDLIRRLTERVASKQEQNGAWKLFYDEEGGNLSATVEAYYALLFSGYHKKSDENMQAARHFILSRGGITEVNLLTKVMLALTGQYPWSQHALLPPEIMLLPLTFPVNFFDLVGYARVHVAPILIVADRKFFIKTQRTPDLSDINVPQRIHQQPMQSRSILALIESGVNNLLYLPDQIHHLAIRRAEQFMLDRIEPDGTLYSYFSSTFLMIFAFLALGYSDKHPVILHTINGLKALTCKPSEQIHTQIFTSTIWDTALLSYALQEARVPSSSRTIQQAGEYLLSRQHKKYGDWIIHNPHVAPGGWGFSDINTINPDVDDTTAALRAIRTLAKTHPSYRQAWDRGVNWVLSMQNDDGGWPAFEKNVDKELAKWISISGFDSIGTDPSSADLTGRTLQFLGDDVGLHIRYPTISRGVHWLMKQQKEDGSWYGRWGISYIYGTWAAITGMNAVGISSNHPAIQKAVRWLVEIQNSDGGWGESCKSDIVKKYVPLGFSTPSQTAWAVDALLAVSKEPTPAIERGIQYLIGSGNKYDWTMTYPTGAGLPGGAYFHYHSYRYIWPLLALSHYKLKSKS</sequence>
<dbReference type="InterPro" id="IPR006400">
    <property type="entry name" value="Hopene-cyclase"/>
</dbReference>
<dbReference type="SUPFAM" id="SSF48239">
    <property type="entry name" value="Terpenoid cyclases/Protein prenyltransferases"/>
    <property type="match status" value="2"/>
</dbReference>
<evidence type="ECO:0000313" key="5">
    <source>
        <dbReference type="EMBL" id="BAU28520.1"/>
    </source>
</evidence>
<protein>
    <submittedName>
        <fullName evidence="5">Sporulenol synthase</fullName>
        <ecNumber evidence="5">4.2.1.137</ecNumber>
    </submittedName>
</protein>
<comment type="similarity">
    <text evidence="2">Belongs to the terpene cyclase/mutase family.</text>
</comment>
<comment type="pathway">
    <text evidence="1">Secondary metabolite biosynthesis; hopanoid biosynthesis.</text>
</comment>
<name>A0A0U4WIZ3_9BACL</name>
<dbReference type="EMBL" id="AP017312">
    <property type="protein sequence ID" value="BAU28520.1"/>
    <property type="molecule type" value="Genomic_DNA"/>
</dbReference>
<dbReference type="InterPro" id="IPR032697">
    <property type="entry name" value="SQ_cyclase_N"/>
</dbReference>
<keyword evidence="6" id="KW-1185">Reference proteome</keyword>
<dbReference type="NCBIfam" id="TIGR01507">
    <property type="entry name" value="hopene_cyclase"/>
    <property type="match status" value="1"/>
</dbReference>
<evidence type="ECO:0000256" key="4">
    <source>
        <dbReference type="ARBA" id="ARBA00023235"/>
    </source>
</evidence>
<dbReference type="GO" id="GO:0016829">
    <property type="term" value="F:lyase activity"/>
    <property type="evidence" value="ECO:0007669"/>
    <property type="project" value="UniProtKB-KW"/>
</dbReference>
<keyword evidence="5" id="KW-0456">Lyase</keyword>
<dbReference type="SFLD" id="SFLDG01016">
    <property type="entry name" value="Prenyltransferase_Like_2"/>
    <property type="match status" value="1"/>
</dbReference>
<keyword evidence="3" id="KW-0677">Repeat</keyword>
<dbReference type="InterPro" id="IPR032696">
    <property type="entry name" value="SQ_cyclase_C"/>
</dbReference>